<dbReference type="GO" id="GO:0005737">
    <property type="term" value="C:cytoplasm"/>
    <property type="evidence" value="ECO:0007669"/>
    <property type="project" value="UniProtKB-SubCell"/>
</dbReference>
<evidence type="ECO:0000256" key="4">
    <source>
        <dbReference type="ARBA" id="ARBA00022741"/>
    </source>
</evidence>
<comment type="function">
    <text evidence="9">ATP-dependent serine protease that mediates the selective degradation of mutant and abnormal proteins as well as certain short-lived regulatory proteins. Required for cellular homeostasis and for survival from DNA damage and developmental changes induced by stress. Degrades polypeptides processively to yield small peptide fragments that are 5 to 10 amino acids long. Binds to DNA in a double-stranded, site-specific manner.</text>
</comment>
<dbReference type="Pfam" id="PF02190">
    <property type="entry name" value="LON_substr_bdg"/>
    <property type="match status" value="1"/>
</dbReference>
<keyword evidence="6 9" id="KW-0720">Serine protease</keyword>
<dbReference type="SUPFAM" id="SSF88697">
    <property type="entry name" value="PUA domain-like"/>
    <property type="match status" value="1"/>
</dbReference>
<accession>A0A9D2HCC2</accession>
<dbReference type="InterPro" id="IPR003111">
    <property type="entry name" value="Lon_prtase_N"/>
</dbReference>
<dbReference type="FunFam" id="3.40.50.300:FF:000382">
    <property type="entry name" value="Lon protease homolog 2, peroxisomal"/>
    <property type="match status" value="1"/>
</dbReference>
<dbReference type="InterPro" id="IPR008269">
    <property type="entry name" value="Lon_proteolytic"/>
</dbReference>
<dbReference type="InterPro" id="IPR004815">
    <property type="entry name" value="Lon_bac/euk-typ"/>
</dbReference>
<dbReference type="InterPro" id="IPR027065">
    <property type="entry name" value="Lon_Prtase"/>
</dbReference>
<dbReference type="EC" id="3.4.21.53" evidence="9 10"/>
<evidence type="ECO:0000256" key="8">
    <source>
        <dbReference type="ARBA" id="ARBA00023016"/>
    </source>
</evidence>
<protein>
    <recommendedName>
        <fullName evidence="9 10">Lon protease</fullName>
        <ecNumber evidence="9 10">3.4.21.53</ecNumber>
    </recommendedName>
    <alternativeName>
        <fullName evidence="9">ATP-dependent protease La</fullName>
    </alternativeName>
</protein>
<dbReference type="InterPro" id="IPR027417">
    <property type="entry name" value="P-loop_NTPase"/>
</dbReference>
<dbReference type="Gene3D" id="1.20.58.1480">
    <property type="match status" value="1"/>
</dbReference>
<dbReference type="GO" id="GO:0004176">
    <property type="term" value="F:ATP-dependent peptidase activity"/>
    <property type="evidence" value="ECO:0007669"/>
    <property type="project" value="UniProtKB-UniRule"/>
</dbReference>
<evidence type="ECO:0000256" key="10">
    <source>
        <dbReference type="PIRNR" id="PIRNR001174"/>
    </source>
</evidence>
<dbReference type="Proteomes" id="UP000824225">
    <property type="component" value="Unassembled WGS sequence"/>
</dbReference>
<dbReference type="EMBL" id="DXAN01000003">
    <property type="protein sequence ID" value="HJA07872.1"/>
    <property type="molecule type" value="Genomic_DNA"/>
</dbReference>
<evidence type="ECO:0000256" key="3">
    <source>
        <dbReference type="ARBA" id="ARBA00022670"/>
    </source>
</evidence>
<feature type="domain" description="Lon N-terminal" evidence="16">
    <location>
        <begin position="18"/>
        <end position="217"/>
    </location>
</feature>
<dbReference type="InterPro" id="IPR008268">
    <property type="entry name" value="Peptidase_S16_AS"/>
</dbReference>
<comment type="subunit">
    <text evidence="9 10">Homohexamer. Organized in a ring with a central cavity.</text>
</comment>
<dbReference type="PROSITE" id="PS01046">
    <property type="entry name" value="LON_SER"/>
    <property type="match status" value="1"/>
</dbReference>
<keyword evidence="8 9" id="KW-0346">Stress response</keyword>
<comment type="catalytic activity">
    <reaction evidence="9 10 13">
        <text>Hydrolysis of proteins in presence of ATP.</text>
        <dbReference type="EC" id="3.4.21.53"/>
    </reaction>
</comment>
<dbReference type="GO" id="GO:0005524">
    <property type="term" value="F:ATP binding"/>
    <property type="evidence" value="ECO:0007669"/>
    <property type="project" value="UniProtKB-UniRule"/>
</dbReference>
<evidence type="ECO:0000256" key="2">
    <source>
        <dbReference type="ARBA" id="ARBA00022490"/>
    </source>
</evidence>
<dbReference type="InterPro" id="IPR015947">
    <property type="entry name" value="PUA-like_sf"/>
</dbReference>
<dbReference type="CDD" id="cd19500">
    <property type="entry name" value="RecA-like_Lon"/>
    <property type="match status" value="1"/>
</dbReference>
<dbReference type="PANTHER" id="PTHR10046">
    <property type="entry name" value="ATP DEPENDENT LON PROTEASE FAMILY MEMBER"/>
    <property type="match status" value="1"/>
</dbReference>
<dbReference type="Gene3D" id="3.40.50.300">
    <property type="entry name" value="P-loop containing nucleotide triphosphate hydrolases"/>
    <property type="match status" value="1"/>
</dbReference>
<dbReference type="NCBIfam" id="NF008053">
    <property type="entry name" value="PRK10787.1"/>
    <property type="match status" value="1"/>
</dbReference>
<dbReference type="InterPro" id="IPR014721">
    <property type="entry name" value="Ribsml_uS5_D2-typ_fold_subgr"/>
</dbReference>
<proteinExistence type="evidence at transcript level"/>
<dbReference type="GO" id="GO:0006515">
    <property type="term" value="P:protein quality control for misfolded or incompletely synthesized proteins"/>
    <property type="evidence" value="ECO:0007669"/>
    <property type="project" value="UniProtKB-UniRule"/>
</dbReference>
<dbReference type="PIRSF" id="PIRSF001174">
    <property type="entry name" value="Lon_proteas"/>
    <property type="match status" value="1"/>
</dbReference>
<feature type="binding site" evidence="9 12">
    <location>
        <begin position="369"/>
        <end position="376"/>
    </location>
    <ligand>
        <name>ATP</name>
        <dbReference type="ChEBI" id="CHEBI:30616"/>
    </ligand>
</feature>
<evidence type="ECO:0000256" key="11">
    <source>
        <dbReference type="PIRSR" id="PIRSR001174-1"/>
    </source>
</evidence>
<dbReference type="Gene3D" id="1.20.5.5270">
    <property type="match status" value="1"/>
</dbReference>
<evidence type="ECO:0000256" key="9">
    <source>
        <dbReference type="HAMAP-Rule" id="MF_01973"/>
    </source>
</evidence>
<reference evidence="17" key="2">
    <citation type="submission" date="2021-04" db="EMBL/GenBank/DDBJ databases">
        <authorList>
            <person name="Gilroy R."/>
        </authorList>
    </citation>
    <scope>NUCLEOTIDE SEQUENCE</scope>
    <source>
        <strain evidence="17">CHK186-16707</strain>
    </source>
</reference>
<keyword evidence="3 9" id="KW-0645">Protease</keyword>
<keyword evidence="2 9" id="KW-0963">Cytoplasm</keyword>
<comment type="induction">
    <text evidence="9">By heat shock.</text>
</comment>
<dbReference type="InterPro" id="IPR054594">
    <property type="entry name" value="Lon_lid"/>
</dbReference>
<comment type="subcellular location">
    <subcellularLocation>
        <location evidence="1 9 10">Cytoplasm</location>
    </subcellularLocation>
</comment>
<dbReference type="InterPro" id="IPR003593">
    <property type="entry name" value="AAA+_ATPase"/>
</dbReference>
<dbReference type="PRINTS" id="PR00830">
    <property type="entry name" value="ENDOLAPTASE"/>
</dbReference>
<dbReference type="SMART" id="SM00382">
    <property type="entry name" value="AAA"/>
    <property type="match status" value="1"/>
</dbReference>
<gene>
    <name evidence="9 17" type="primary">lon</name>
    <name evidence="17" type="ORF">H9962_01580</name>
</gene>
<name>A0A9D2HCC2_9BACT</name>
<evidence type="ECO:0000259" key="15">
    <source>
        <dbReference type="PROSITE" id="PS51786"/>
    </source>
</evidence>
<dbReference type="Pfam" id="PF22667">
    <property type="entry name" value="Lon_lid"/>
    <property type="match status" value="1"/>
</dbReference>
<dbReference type="PROSITE" id="PS51786">
    <property type="entry name" value="LON_PROTEOLYTIC"/>
    <property type="match status" value="1"/>
</dbReference>
<comment type="caution">
    <text evidence="17">The sequence shown here is derived from an EMBL/GenBank/DDBJ whole genome shotgun (WGS) entry which is preliminary data.</text>
</comment>
<dbReference type="InterPro" id="IPR046336">
    <property type="entry name" value="Lon_prtase_N_sf"/>
</dbReference>
<evidence type="ECO:0000256" key="5">
    <source>
        <dbReference type="ARBA" id="ARBA00022801"/>
    </source>
</evidence>
<dbReference type="Gene3D" id="3.30.230.10">
    <property type="match status" value="1"/>
</dbReference>
<dbReference type="InterPro" id="IPR027543">
    <property type="entry name" value="Lon_bac"/>
</dbReference>
<feature type="active site" evidence="9 11">
    <location>
        <position position="694"/>
    </location>
</feature>
<dbReference type="Gene3D" id="1.10.8.60">
    <property type="match status" value="1"/>
</dbReference>
<comment type="similarity">
    <text evidence="9 10 13 14">Belongs to the peptidase S16 family.</text>
</comment>
<evidence type="ECO:0000256" key="13">
    <source>
        <dbReference type="PROSITE-ProRule" id="PRU01122"/>
    </source>
</evidence>
<sequence length="823" mass="91190">MGLFRKTPTGGEHSPMELPIMSLREVVMFPHAIMPLFVGREASVKAIESSIADYGKQIFLVAQKEPDVEKPGPDDLFPVGVVSKILQLLRLPDGSIKVLFEGMYRAAWRPYSAHSAFGDGPFPLLQVTRLDEAGSSNPEQEALIRATHEAVEDFGRVNKKMNQEHLAAIAGLREPGRLADAVMPHLKLDHLRKQEVLETLDTGARLEKVFELLSGELAVASLEKTIKSRVKTQMERNQREYYLNEQIKAIHKEMGHEDDPQAEAAELEQRFRAKNMPEEARERGLREVRKLRQMPPSSAEYSVARNYIDWILDLPWNELKEIDVDIQEARALLDGAHYGLEKPKERILEYLAVQKLAGRLKGPILCLVGPPGVGKTSLAKSVAKATGREFVRVSLGGVRDEAEIRGHRRTYVGALPGKILMALKRAKFNNPLFCLDEIDKMTADFRGDPSSALLEVLDPEQNYAFNDHYLDMDYDLSQVFFITTANSLQGIPAPLLDRMEILQLSSYLETEKTHIARDFLLPKQLELHGLQSDNLRVTDNALLEVIRSYTREAGVRGLERELAALCRKTAMRMVDAKGATGGVTVTRQNLHTFLGVKKYRYGEREDGPQVGVVTGLAYTDRGGEILYVETALMPGSGKVSTTGQLGDVMKESAQAAFSYVRSRSDLFGLKPSFHKEVDIHVHVPEGATPKDGPSAGITLATSLASALLGIPVRNDVAMTGEITLRGRVLPIGGLREKLLAARRAGIKTVIVPADNEKDLKEVPEEILKSLHIVFVRHVDEVLPLALDAAPADIFPRRDDTPSLFVSLRERPRGVDAAPSAPAQ</sequence>
<dbReference type="HAMAP" id="MF_01973">
    <property type="entry name" value="lon_bact"/>
    <property type="match status" value="1"/>
</dbReference>
<dbReference type="SMART" id="SM00464">
    <property type="entry name" value="LON"/>
    <property type="match status" value="1"/>
</dbReference>
<evidence type="ECO:0000256" key="7">
    <source>
        <dbReference type="ARBA" id="ARBA00022840"/>
    </source>
</evidence>
<keyword evidence="7 9" id="KW-0067">ATP-binding</keyword>
<dbReference type="GO" id="GO:0043565">
    <property type="term" value="F:sequence-specific DNA binding"/>
    <property type="evidence" value="ECO:0007669"/>
    <property type="project" value="UniProtKB-UniRule"/>
</dbReference>
<feature type="active site" evidence="9 11">
    <location>
        <position position="737"/>
    </location>
</feature>
<dbReference type="InterPro" id="IPR003959">
    <property type="entry name" value="ATPase_AAA_core"/>
</dbReference>
<dbReference type="PROSITE" id="PS51787">
    <property type="entry name" value="LON_N"/>
    <property type="match status" value="1"/>
</dbReference>
<dbReference type="Pfam" id="PF05362">
    <property type="entry name" value="Lon_C"/>
    <property type="match status" value="1"/>
</dbReference>
<dbReference type="GO" id="GO:0034605">
    <property type="term" value="P:cellular response to heat"/>
    <property type="evidence" value="ECO:0007669"/>
    <property type="project" value="UniProtKB-UniRule"/>
</dbReference>
<evidence type="ECO:0000259" key="16">
    <source>
        <dbReference type="PROSITE" id="PS51787"/>
    </source>
</evidence>
<evidence type="ECO:0000256" key="12">
    <source>
        <dbReference type="PIRSR" id="PIRSR001174-2"/>
    </source>
</evidence>
<dbReference type="GO" id="GO:0004252">
    <property type="term" value="F:serine-type endopeptidase activity"/>
    <property type="evidence" value="ECO:0007669"/>
    <property type="project" value="UniProtKB-UniRule"/>
</dbReference>
<dbReference type="SUPFAM" id="SSF52540">
    <property type="entry name" value="P-loop containing nucleoside triphosphate hydrolases"/>
    <property type="match status" value="1"/>
</dbReference>
<dbReference type="GO" id="GO:0016887">
    <property type="term" value="F:ATP hydrolysis activity"/>
    <property type="evidence" value="ECO:0007669"/>
    <property type="project" value="UniProtKB-UniRule"/>
</dbReference>
<dbReference type="SUPFAM" id="SSF54211">
    <property type="entry name" value="Ribosomal protein S5 domain 2-like"/>
    <property type="match status" value="1"/>
</dbReference>
<keyword evidence="5 9" id="KW-0378">Hydrolase</keyword>
<evidence type="ECO:0000256" key="6">
    <source>
        <dbReference type="ARBA" id="ARBA00022825"/>
    </source>
</evidence>
<dbReference type="AlphaFoldDB" id="A0A9D2HCC2"/>
<dbReference type="InterPro" id="IPR020568">
    <property type="entry name" value="Ribosomal_Su5_D2-typ_SF"/>
</dbReference>
<reference evidence="17" key="1">
    <citation type="journal article" date="2021" name="PeerJ">
        <title>Extensive microbial diversity within the chicken gut microbiome revealed by metagenomics and culture.</title>
        <authorList>
            <person name="Gilroy R."/>
            <person name="Ravi A."/>
            <person name="Getino M."/>
            <person name="Pursley I."/>
            <person name="Horton D.L."/>
            <person name="Alikhan N.F."/>
            <person name="Baker D."/>
            <person name="Gharbi K."/>
            <person name="Hall N."/>
            <person name="Watson M."/>
            <person name="Adriaenssens E.M."/>
            <person name="Foster-Nyarko E."/>
            <person name="Jarju S."/>
            <person name="Secka A."/>
            <person name="Antonio M."/>
            <person name="Oren A."/>
            <person name="Chaudhuri R.R."/>
            <person name="La Ragione R."/>
            <person name="Hildebrand F."/>
            <person name="Pallen M.J."/>
        </authorList>
    </citation>
    <scope>NUCLEOTIDE SEQUENCE</scope>
    <source>
        <strain evidence="17">CHK186-16707</strain>
    </source>
</reference>
<feature type="domain" description="Lon proteolytic" evidence="15">
    <location>
        <begin position="607"/>
        <end position="788"/>
    </location>
</feature>
<organism evidence="17 18">
    <name type="scientific">Candidatus Mailhella merdigallinarum</name>
    <dbReference type="NCBI Taxonomy" id="2838658"/>
    <lineage>
        <taxon>Bacteria</taxon>
        <taxon>Pseudomonadati</taxon>
        <taxon>Thermodesulfobacteriota</taxon>
        <taxon>Desulfovibrionia</taxon>
        <taxon>Desulfovibrionales</taxon>
        <taxon>Desulfovibrionaceae</taxon>
        <taxon>Mailhella</taxon>
    </lineage>
</organism>
<evidence type="ECO:0000313" key="18">
    <source>
        <dbReference type="Proteomes" id="UP000824225"/>
    </source>
</evidence>
<dbReference type="NCBIfam" id="TIGR00763">
    <property type="entry name" value="lon"/>
    <property type="match status" value="1"/>
</dbReference>
<keyword evidence="4 9" id="KW-0547">Nucleotide-binding</keyword>
<evidence type="ECO:0000256" key="1">
    <source>
        <dbReference type="ARBA" id="ARBA00004496"/>
    </source>
</evidence>
<dbReference type="Gene3D" id="2.30.130.40">
    <property type="entry name" value="LON domain-like"/>
    <property type="match status" value="1"/>
</dbReference>
<dbReference type="Pfam" id="PF00004">
    <property type="entry name" value="AAA"/>
    <property type="match status" value="1"/>
</dbReference>
<evidence type="ECO:0000256" key="14">
    <source>
        <dbReference type="RuleBase" id="RU000591"/>
    </source>
</evidence>
<dbReference type="FunFam" id="1.20.5.5270:FF:000002">
    <property type="entry name" value="Lon protease homolog"/>
    <property type="match status" value="1"/>
</dbReference>
<evidence type="ECO:0000313" key="17">
    <source>
        <dbReference type="EMBL" id="HJA07872.1"/>
    </source>
</evidence>